<dbReference type="SMART" id="SM00382">
    <property type="entry name" value="AAA"/>
    <property type="match status" value="1"/>
</dbReference>
<dbReference type="PANTHER" id="PTHR24221">
    <property type="entry name" value="ATP-BINDING CASSETTE SUB-FAMILY B"/>
    <property type="match status" value="1"/>
</dbReference>
<keyword evidence="5 12" id="KW-0067">ATP-binding</keyword>
<feature type="domain" description="ABC transmembrane type-1" evidence="11">
    <location>
        <begin position="25"/>
        <end position="300"/>
    </location>
</feature>
<proteinExistence type="inferred from homology"/>
<dbReference type="GO" id="GO:0030253">
    <property type="term" value="P:protein secretion by the type I secretion system"/>
    <property type="evidence" value="ECO:0007669"/>
    <property type="project" value="InterPro"/>
</dbReference>
<keyword evidence="4" id="KW-0547">Nucleotide-binding</keyword>
<feature type="transmembrane region" description="Helical" evidence="9">
    <location>
        <begin position="21"/>
        <end position="44"/>
    </location>
</feature>
<evidence type="ECO:0000259" key="11">
    <source>
        <dbReference type="PROSITE" id="PS50929"/>
    </source>
</evidence>
<dbReference type="GO" id="GO:0016887">
    <property type="term" value="F:ATP hydrolysis activity"/>
    <property type="evidence" value="ECO:0007669"/>
    <property type="project" value="InterPro"/>
</dbReference>
<dbReference type="SUPFAM" id="SSF52540">
    <property type="entry name" value="P-loop containing nucleoside triphosphate hydrolases"/>
    <property type="match status" value="1"/>
</dbReference>
<feature type="transmembrane region" description="Helical" evidence="9">
    <location>
        <begin position="133"/>
        <end position="151"/>
    </location>
</feature>
<feature type="domain" description="ABC transporter" evidence="10">
    <location>
        <begin position="331"/>
        <end position="569"/>
    </location>
</feature>
<dbReference type="InterPro" id="IPR010128">
    <property type="entry name" value="ATPase_T1SS_PrtD-like"/>
</dbReference>
<dbReference type="PROSITE" id="PS50893">
    <property type="entry name" value="ABC_TRANSPORTER_2"/>
    <property type="match status" value="1"/>
</dbReference>
<dbReference type="InterPro" id="IPR003593">
    <property type="entry name" value="AAA+_ATPase"/>
</dbReference>
<evidence type="ECO:0000256" key="1">
    <source>
        <dbReference type="ARBA" id="ARBA00004651"/>
    </source>
</evidence>
<dbReference type="EMBL" id="FUXL01000003">
    <property type="protein sequence ID" value="SJZ85175.1"/>
    <property type="molecule type" value="Genomic_DNA"/>
</dbReference>
<evidence type="ECO:0000256" key="4">
    <source>
        <dbReference type="ARBA" id="ARBA00022741"/>
    </source>
</evidence>
<feature type="transmembrane region" description="Helical" evidence="9">
    <location>
        <begin position="256"/>
        <end position="280"/>
    </location>
</feature>
<dbReference type="InterPro" id="IPR003439">
    <property type="entry name" value="ABC_transporter-like_ATP-bd"/>
</dbReference>
<reference evidence="12 13" key="1">
    <citation type="submission" date="2017-02" db="EMBL/GenBank/DDBJ databases">
        <authorList>
            <person name="Peterson S.W."/>
        </authorList>
    </citation>
    <scope>NUCLEOTIDE SEQUENCE [LARGE SCALE GENOMIC DNA]</scope>
    <source>
        <strain evidence="12 13">USBA 369</strain>
    </source>
</reference>
<evidence type="ECO:0000256" key="6">
    <source>
        <dbReference type="ARBA" id="ARBA00022989"/>
    </source>
</evidence>
<evidence type="ECO:0000313" key="12">
    <source>
        <dbReference type="EMBL" id="SJZ85175.1"/>
    </source>
</evidence>
<dbReference type="Pfam" id="PF00005">
    <property type="entry name" value="ABC_tran"/>
    <property type="match status" value="1"/>
</dbReference>
<evidence type="ECO:0000256" key="9">
    <source>
        <dbReference type="SAM" id="Phobius"/>
    </source>
</evidence>
<dbReference type="AlphaFoldDB" id="A0A1T4P0Y7"/>
<accession>A0A1T4P0Y7</accession>
<dbReference type="GO" id="GO:0140359">
    <property type="term" value="F:ABC-type transporter activity"/>
    <property type="evidence" value="ECO:0007669"/>
    <property type="project" value="InterPro"/>
</dbReference>
<dbReference type="InterPro" id="IPR027417">
    <property type="entry name" value="P-loop_NTPase"/>
</dbReference>
<protein>
    <submittedName>
        <fullName evidence="12">ATP-binding cassette, subfamily C</fullName>
    </submittedName>
</protein>
<dbReference type="OrthoDB" id="9808328at2"/>
<dbReference type="InterPro" id="IPR039421">
    <property type="entry name" value="Type_1_exporter"/>
</dbReference>
<evidence type="ECO:0000256" key="5">
    <source>
        <dbReference type="ARBA" id="ARBA00022840"/>
    </source>
</evidence>
<keyword evidence="3 9" id="KW-0812">Transmembrane</keyword>
<evidence type="ECO:0000256" key="7">
    <source>
        <dbReference type="ARBA" id="ARBA00023136"/>
    </source>
</evidence>
<keyword evidence="13" id="KW-1185">Reference proteome</keyword>
<dbReference type="PANTHER" id="PTHR24221:SF248">
    <property type="entry name" value="ABC TRANSPORTER TRANSMEMBRANE REGION"/>
    <property type="match status" value="1"/>
</dbReference>
<dbReference type="GO" id="GO:0034040">
    <property type="term" value="F:ATPase-coupled lipid transmembrane transporter activity"/>
    <property type="evidence" value="ECO:0007669"/>
    <property type="project" value="TreeGrafter"/>
</dbReference>
<dbReference type="InterPro" id="IPR036640">
    <property type="entry name" value="ABC1_TM_sf"/>
</dbReference>
<gene>
    <name evidence="12" type="ORF">SAMN05428963_103284</name>
</gene>
<dbReference type="NCBIfam" id="TIGR01842">
    <property type="entry name" value="type_I_sec_PrtD"/>
    <property type="match status" value="1"/>
</dbReference>
<dbReference type="PROSITE" id="PS00211">
    <property type="entry name" value="ABC_TRANSPORTER_1"/>
    <property type="match status" value="1"/>
</dbReference>
<feature type="compositionally biased region" description="Low complexity" evidence="8">
    <location>
        <begin position="558"/>
        <end position="569"/>
    </location>
</feature>
<name>A0A1T4P0Y7_9HYPH</name>
<dbReference type="Gene3D" id="3.40.50.300">
    <property type="entry name" value="P-loop containing nucleotide triphosphate hydrolases"/>
    <property type="match status" value="1"/>
</dbReference>
<keyword evidence="7 9" id="KW-0472">Membrane</keyword>
<organism evidence="12 13">
    <name type="scientific">Consotaella salsifontis</name>
    <dbReference type="NCBI Taxonomy" id="1365950"/>
    <lineage>
        <taxon>Bacteria</taxon>
        <taxon>Pseudomonadati</taxon>
        <taxon>Pseudomonadota</taxon>
        <taxon>Alphaproteobacteria</taxon>
        <taxon>Hyphomicrobiales</taxon>
        <taxon>Aurantimonadaceae</taxon>
        <taxon>Consotaella</taxon>
    </lineage>
</organism>
<dbReference type="GO" id="GO:0005886">
    <property type="term" value="C:plasma membrane"/>
    <property type="evidence" value="ECO:0007669"/>
    <property type="project" value="UniProtKB-SubCell"/>
</dbReference>
<sequence length="601" mass="64424">MGMNKRNSPATGRGKLFLQATSGLLVLAFFTFVVNVLVLVQPIYMLQIYDRVLTSASFDTLTFISILAAAALILLGIVDAVRAIICGRIAARLQVELGADAVAAAMRAPRASLGDVQPLRDLQTVRNYVSSRALLAFLDLPFVPFFIGILYFIHPGIFWMTVGGAAILALMAFANQRATRASARSAGDRSMEAVLSAQAFTRSAESLQAMGIVGNAIRVWGRSEAEALAAQDRLLQTNAMWAGLSRTLRMGLQVAIYGYGAYLVLSSEMSAGMIFAASLIGGRGLQPIDQVIGGWKGFSDAQNAWKRLSTALEAVASSGRPTELPAPEGHLSLEAVFIGAPHSQGGEPLVKMISANIPAGDRVAVIGPSGAGKSTLMRAIAGAIEIRSGTIRIDGADIRNWDREKLGRYFGYLAQEAELLPGTIAENIARFDPERRDEMIVEAAVRAHVHEMIQRLPRGYDTVIGPMGLQLSGGQRQRIGLARAFYGSPRVLVLDEPNANLDRDGELALEQALEDARARKVSVLIVTQRRQVVDGADKLMILQNGSLEDFGPRQEVLQRQAQKAQSRQAPTASAPLRPAAASTVVTARFPTLATTGRAAAE</sequence>
<dbReference type="Pfam" id="PF00664">
    <property type="entry name" value="ABC_membrane"/>
    <property type="match status" value="1"/>
</dbReference>
<comment type="similarity">
    <text evidence="2">Belongs to the ABC transporter superfamily.</text>
</comment>
<dbReference type="Proteomes" id="UP000190135">
    <property type="component" value="Unassembled WGS sequence"/>
</dbReference>
<evidence type="ECO:0000259" key="10">
    <source>
        <dbReference type="PROSITE" id="PS50893"/>
    </source>
</evidence>
<dbReference type="InterPro" id="IPR011527">
    <property type="entry name" value="ABC1_TM_dom"/>
</dbReference>
<feature type="region of interest" description="Disordered" evidence="8">
    <location>
        <begin position="555"/>
        <end position="581"/>
    </location>
</feature>
<dbReference type="SUPFAM" id="SSF90123">
    <property type="entry name" value="ABC transporter transmembrane region"/>
    <property type="match status" value="1"/>
</dbReference>
<dbReference type="InterPro" id="IPR017871">
    <property type="entry name" value="ABC_transporter-like_CS"/>
</dbReference>
<evidence type="ECO:0000256" key="3">
    <source>
        <dbReference type="ARBA" id="ARBA00022692"/>
    </source>
</evidence>
<dbReference type="GO" id="GO:0030256">
    <property type="term" value="C:type I protein secretion system complex"/>
    <property type="evidence" value="ECO:0007669"/>
    <property type="project" value="InterPro"/>
</dbReference>
<dbReference type="GO" id="GO:0005524">
    <property type="term" value="F:ATP binding"/>
    <property type="evidence" value="ECO:0007669"/>
    <property type="project" value="UniProtKB-KW"/>
</dbReference>
<evidence type="ECO:0000313" key="13">
    <source>
        <dbReference type="Proteomes" id="UP000190135"/>
    </source>
</evidence>
<dbReference type="STRING" id="1365950.SAMN05428963_103284"/>
<feature type="transmembrane region" description="Helical" evidence="9">
    <location>
        <begin position="64"/>
        <end position="85"/>
    </location>
</feature>
<evidence type="ECO:0000256" key="2">
    <source>
        <dbReference type="ARBA" id="ARBA00005417"/>
    </source>
</evidence>
<dbReference type="Gene3D" id="1.20.1560.10">
    <property type="entry name" value="ABC transporter type 1, transmembrane domain"/>
    <property type="match status" value="1"/>
</dbReference>
<evidence type="ECO:0000256" key="8">
    <source>
        <dbReference type="SAM" id="MobiDB-lite"/>
    </source>
</evidence>
<comment type="subcellular location">
    <subcellularLocation>
        <location evidence="1">Cell membrane</location>
        <topology evidence="1">Multi-pass membrane protein</topology>
    </subcellularLocation>
</comment>
<feature type="transmembrane region" description="Helical" evidence="9">
    <location>
        <begin position="157"/>
        <end position="174"/>
    </location>
</feature>
<keyword evidence="6 9" id="KW-1133">Transmembrane helix</keyword>
<dbReference type="PROSITE" id="PS50929">
    <property type="entry name" value="ABC_TM1F"/>
    <property type="match status" value="1"/>
</dbReference>